<feature type="region of interest" description="Disordered" evidence="1">
    <location>
        <begin position="26"/>
        <end position="46"/>
    </location>
</feature>
<protein>
    <submittedName>
        <fullName evidence="2">Putative modified peptide</fullName>
    </submittedName>
</protein>
<keyword evidence="3" id="KW-1185">Reference proteome</keyword>
<comment type="caution">
    <text evidence="2">The sequence shown here is derived from an EMBL/GenBank/DDBJ whole genome shotgun (WGS) entry which is preliminary data.</text>
</comment>
<organism evidence="2 3">
    <name type="scientific">Lysobacter soli</name>
    <dbReference type="NCBI Taxonomy" id="453783"/>
    <lineage>
        <taxon>Bacteria</taxon>
        <taxon>Pseudomonadati</taxon>
        <taxon>Pseudomonadota</taxon>
        <taxon>Gammaproteobacteria</taxon>
        <taxon>Lysobacterales</taxon>
        <taxon>Lysobacteraceae</taxon>
        <taxon>Lysobacter</taxon>
    </lineage>
</organism>
<evidence type="ECO:0000313" key="2">
    <source>
        <dbReference type="EMBL" id="RDY65628.1"/>
    </source>
</evidence>
<evidence type="ECO:0000256" key="1">
    <source>
        <dbReference type="SAM" id="MobiDB-lite"/>
    </source>
</evidence>
<dbReference type="InterPro" id="IPR030976">
    <property type="entry name" value="Mod_pep_NH_fam"/>
</dbReference>
<reference evidence="2 3" key="1">
    <citation type="submission" date="2018-08" db="EMBL/GenBank/DDBJ databases">
        <title>Lysobacter soli KCTC 22011, whole genome shotgun sequence.</title>
        <authorList>
            <person name="Zhang X."/>
            <person name="Feng G."/>
            <person name="Zhu H."/>
        </authorList>
    </citation>
    <scope>NUCLEOTIDE SEQUENCE [LARGE SCALE GENOMIC DNA]</scope>
    <source>
        <strain evidence="2 3">KCTC 22011</strain>
    </source>
</reference>
<dbReference type="NCBIfam" id="TIGR04509">
    <property type="entry name" value="mod_pep_NH_fam"/>
    <property type="match status" value="1"/>
</dbReference>
<sequence>MRMPGSLLAKRLLCLRPCQLGSRLACRRGDRPGRRPMPSSHSTEGKDMQAILTEQEVRTETSGKARTVPMSRPAAIKLVDLLATSDEFRDVFMRDARMALETWQFDQDTIDWFWWDCKMGINQLASKEVIAEARDEIVSMLMAGLNQTTPDLNAKSAAQRHRAI</sequence>
<evidence type="ECO:0000313" key="3">
    <source>
        <dbReference type="Proteomes" id="UP000256829"/>
    </source>
</evidence>
<dbReference type="AlphaFoldDB" id="A0A3D8V9Z3"/>
<accession>A0A3D8V9Z3</accession>
<name>A0A3D8V9Z3_9GAMM</name>
<proteinExistence type="predicted"/>
<dbReference type="Proteomes" id="UP000256829">
    <property type="component" value="Unassembled WGS sequence"/>
</dbReference>
<dbReference type="EMBL" id="QTJR01000016">
    <property type="protein sequence ID" value="RDY65628.1"/>
    <property type="molecule type" value="Genomic_DNA"/>
</dbReference>
<gene>
    <name evidence="2" type="ORF">DX912_16585</name>
</gene>